<reference evidence="1 2" key="1">
    <citation type="submission" date="2021-07" db="EMBL/GenBank/DDBJ databases">
        <authorList>
            <consortium name="Genoscope - CEA"/>
            <person name="William W."/>
        </authorList>
    </citation>
    <scope>NUCLEOTIDE SEQUENCE [LARGE SCALE GENOMIC DNA]</scope>
</reference>
<gene>
    <name evidence="1" type="ORF">BRAPAZ1V2_A03P60550.2</name>
</gene>
<protein>
    <submittedName>
        <fullName evidence="1">Uncharacterized protein</fullName>
    </submittedName>
</protein>
<accession>A0A8D9LS41</accession>
<evidence type="ECO:0000313" key="2">
    <source>
        <dbReference type="Proteomes" id="UP000694005"/>
    </source>
</evidence>
<dbReference type="Proteomes" id="UP000694005">
    <property type="component" value="Chromosome A03"/>
</dbReference>
<sequence length="90" mass="10320">MWSASEIEGREWREIKGLEKLREHPTRCLENGSDFGLVANFYLHIPVLATNTNDSMDVRCGEKLSVLMSLPFPSNHMKDLVVLLRQFDVS</sequence>
<name>A0A8D9LS41_BRACM</name>
<dbReference type="EMBL" id="LS974619">
    <property type="protein sequence ID" value="CAG7884712.1"/>
    <property type="molecule type" value="Genomic_DNA"/>
</dbReference>
<organism evidence="1 2">
    <name type="scientific">Brassica campestris</name>
    <name type="common">Field mustard</name>
    <dbReference type="NCBI Taxonomy" id="3711"/>
    <lineage>
        <taxon>Eukaryota</taxon>
        <taxon>Viridiplantae</taxon>
        <taxon>Streptophyta</taxon>
        <taxon>Embryophyta</taxon>
        <taxon>Tracheophyta</taxon>
        <taxon>Spermatophyta</taxon>
        <taxon>Magnoliopsida</taxon>
        <taxon>eudicotyledons</taxon>
        <taxon>Gunneridae</taxon>
        <taxon>Pentapetalae</taxon>
        <taxon>rosids</taxon>
        <taxon>malvids</taxon>
        <taxon>Brassicales</taxon>
        <taxon>Brassicaceae</taxon>
        <taxon>Brassiceae</taxon>
        <taxon>Brassica</taxon>
    </lineage>
</organism>
<dbReference type="AlphaFoldDB" id="A0A8D9LS41"/>
<proteinExistence type="predicted"/>
<dbReference type="Gramene" id="A03p60550.2_BraZ1">
    <property type="protein sequence ID" value="A03p60550.2_BraZ1.CDS.1"/>
    <property type="gene ID" value="A03g60550.2_BraZ1"/>
</dbReference>
<evidence type="ECO:0000313" key="1">
    <source>
        <dbReference type="EMBL" id="CAG7884712.1"/>
    </source>
</evidence>